<keyword evidence="3" id="KW-0808">Transferase</keyword>
<evidence type="ECO:0000313" key="9">
    <source>
        <dbReference type="EMBL" id="SYX82435.1"/>
    </source>
</evidence>
<organism evidence="9 10">
    <name type="scientific">Paenibacillus alvei</name>
    <name type="common">Bacillus alvei</name>
    <dbReference type="NCBI Taxonomy" id="44250"/>
    <lineage>
        <taxon>Bacteria</taxon>
        <taxon>Bacillati</taxon>
        <taxon>Bacillota</taxon>
        <taxon>Bacilli</taxon>
        <taxon>Bacillales</taxon>
        <taxon>Paenibacillaceae</taxon>
        <taxon>Paenibacillus</taxon>
    </lineage>
</organism>
<dbReference type="InterPro" id="IPR004839">
    <property type="entry name" value="Aminotransferase_I/II_large"/>
</dbReference>
<evidence type="ECO:0000313" key="10">
    <source>
        <dbReference type="Proteomes" id="UP000304148"/>
    </source>
</evidence>
<accession>A0A383R5S6</accession>
<evidence type="ECO:0000256" key="7">
    <source>
        <dbReference type="ARBA" id="ARBA00023163"/>
    </source>
</evidence>
<dbReference type="AlphaFoldDB" id="A0A383R5S6"/>
<dbReference type="CDD" id="cd07377">
    <property type="entry name" value="WHTH_GntR"/>
    <property type="match status" value="1"/>
</dbReference>
<sequence>MQFHIPYHSYREQYPSKRLALYHAIRDSIAAQVFVKDTRLPSSREMAALFGLSRGTVNEVYDMLSAEGYISSGVGKGTFVAFQPSTKRGADTPCQELNVLSDWGMRLKEIEERRDENSGIRIKAGLRVANFKEFGPGTQWFPDKVWNRSLYAQSRLLHSSDQMHRLVSTLGDDRLRDSIAQYIRRARGIAADPSQVIVFNGSKQALALTAQLFINPGDRVVVENPGYTGAIHIFQTLGASCVHAPIDGQGVIPDDWQAKLLLVTPNRQFPTGAVLTMERRQQLLAWASENNALILEDDYDSVFRHRGKSLEPLKVLDSEGRVIYIGSFSNTLLPHVRIGYAVVPTSLVPVFARAKGVFEPNPSNLLEQRTLASWMHNGQYERHLRRMKRVYGKKFKLLQDLLTAHVSHLFHWIEADAGLSIFGWWRGSIEQYVTFRTKCSEEGIYWSDTCIQEETGEGMNQYGAYFYFPRMSEEDMIYGVMKMKEIWASLVVEG</sequence>
<dbReference type="InterPro" id="IPR051446">
    <property type="entry name" value="HTH_trans_reg/aminotransferase"/>
</dbReference>
<dbReference type="PRINTS" id="PR00035">
    <property type="entry name" value="HTHGNTR"/>
</dbReference>
<dbReference type="GO" id="GO:0003677">
    <property type="term" value="F:DNA binding"/>
    <property type="evidence" value="ECO:0007669"/>
    <property type="project" value="UniProtKB-KW"/>
</dbReference>
<evidence type="ECO:0000256" key="5">
    <source>
        <dbReference type="ARBA" id="ARBA00023015"/>
    </source>
</evidence>
<dbReference type="Proteomes" id="UP000304148">
    <property type="component" value="Chromosome"/>
</dbReference>
<dbReference type="Gene3D" id="3.40.640.10">
    <property type="entry name" value="Type I PLP-dependent aspartate aminotransferase-like (Major domain)"/>
    <property type="match status" value="1"/>
</dbReference>
<dbReference type="SMART" id="SM00345">
    <property type="entry name" value="HTH_GNTR"/>
    <property type="match status" value="1"/>
</dbReference>
<feature type="domain" description="HTH gntR-type" evidence="8">
    <location>
        <begin position="15"/>
        <end position="83"/>
    </location>
</feature>
<dbReference type="InterPro" id="IPR015424">
    <property type="entry name" value="PyrdxlP-dep_Trfase"/>
</dbReference>
<keyword evidence="6" id="KW-0238">DNA-binding</keyword>
<reference evidence="10" key="1">
    <citation type="submission" date="2018-08" db="EMBL/GenBank/DDBJ databases">
        <authorList>
            <person name="Chevrot R."/>
        </authorList>
    </citation>
    <scope>NUCLEOTIDE SEQUENCE [LARGE SCALE GENOMIC DNA]</scope>
</reference>
<keyword evidence="7" id="KW-0804">Transcription</keyword>
<evidence type="ECO:0000256" key="6">
    <source>
        <dbReference type="ARBA" id="ARBA00023125"/>
    </source>
</evidence>
<name>A0A383R5S6_PAEAL</name>
<dbReference type="PROSITE" id="PS50949">
    <property type="entry name" value="HTH_GNTR"/>
    <property type="match status" value="1"/>
</dbReference>
<dbReference type="CDD" id="cd00609">
    <property type="entry name" value="AAT_like"/>
    <property type="match status" value="1"/>
</dbReference>
<protein>
    <submittedName>
        <fullName evidence="9">Transcriptional regulator</fullName>
    </submittedName>
</protein>
<dbReference type="PANTHER" id="PTHR46577:SF1">
    <property type="entry name" value="HTH-TYPE TRANSCRIPTIONAL REGULATORY PROTEIN GABR"/>
    <property type="match status" value="1"/>
</dbReference>
<dbReference type="GO" id="GO:0008483">
    <property type="term" value="F:transaminase activity"/>
    <property type="evidence" value="ECO:0007669"/>
    <property type="project" value="UniProtKB-KW"/>
</dbReference>
<evidence type="ECO:0000256" key="2">
    <source>
        <dbReference type="ARBA" id="ARBA00005384"/>
    </source>
</evidence>
<dbReference type="GO" id="GO:0030170">
    <property type="term" value="F:pyridoxal phosphate binding"/>
    <property type="evidence" value="ECO:0007669"/>
    <property type="project" value="InterPro"/>
</dbReference>
<evidence type="ECO:0000256" key="3">
    <source>
        <dbReference type="ARBA" id="ARBA00022576"/>
    </source>
</evidence>
<dbReference type="Gene3D" id="1.10.10.10">
    <property type="entry name" value="Winged helix-like DNA-binding domain superfamily/Winged helix DNA-binding domain"/>
    <property type="match status" value="1"/>
</dbReference>
<dbReference type="InterPro" id="IPR015421">
    <property type="entry name" value="PyrdxlP-dep_Trfase_major"/>
</dbReference>
<dbReference type="SUPFAM" id="SSF46785">
    <property type="entry name" value="Winged helix' DNA-binding domain"/>
    <property type="match status" value="1"/>
</dbReference>
<dbReference type="InterPro" id="IPR036388">
    <property type="entry name" value="WH-like_DNA-bd_sf"/>
</dbReference>
<dbReference type="PANTHER" id="PTHR46577">
    <property type="entry name" value="HTH-TYPE TRANSCRIPTIONAL REGULATORY PROTEIN GABR"/>
    <property type="match status" value="1"/>
</dbReference>
<evidence type="ECO:0000256" key="4">
    <source>
        <dbReference type="ARBA" id="ARBA00022898"/>
    </source>
</evidence>
<evidence type="ECO:0000259" key="8">
    <source>
        <dbReference type="PROSITE" id="PS50949"/>
    </source>
</evidence>
<dbReference type="EMBL" id="LS992241">
    <property type="protein sequence ID" value="SYX82435.1"/>
    <property type="molecule type" value="Genomic_DNA"/>
</dbReference>
<comment type="similarity">
    <text evidence="2">In the C-terminal section; belongs to the class-I pyridoxal-phosphate-dependent aminotransferase family.</text>
</comment>
<keyword evidence="3" id="KW-0032">Aminotransferase</keyword>
<dbReference type="Pfam" id="PF00155">
    <property type="entry name" value="Aminotran_1_2"/>
    <property type="match status" value="1"/>
</dbReference>
<dbReference type="GO" id="GO:0003700">
    <property type="term" value="F:DNA-binding transcription factor activity"/>
    <property type="evidence" value="ECO:0007669"/>
    <property type="project" value="InterPro"/>
</dbReference>
<keyword evidence="5" id="KW-0805">Transcription regulation</keyword>
<keyword evidence="4" id="KW-0663">Pyridoxal phosphate</keyword>
<dbReference type="RefSeq" id="WP_138184798.1">
    <property type="nucleotide sequence ID" value="NZ_LS992241.1"/>
</dbReference>
<evidence type="ECO:0000256" key="1">
    <source>
        <dbReference type="ARBA" id="ARBA00001933"/>
    </source>
</evidence>
<dbReference type="InterPro" id="IPR000524">
    <property type="entry name" value="Tscrpt_reg_HTH_GntR"/>
</dbReference>
<gene>
    <name evidence="9" type="ORF">PBLR_10857</name>
</gene>
<dbReference type="Pfam" id="PF00392">
    <property type="entry name" value="GntR"/>
    <property type="match status" value="1"/>
</dbReference>
<comment type="cofactor">
    <cofactor evidence="1">
        <name>pyridoxal 5'-phosphate</name>
        <dbReference type="ChEBI" id="CHEBI:597326"/>
    </cofactor>
</comment>
<dbReference type="InterPro" id="IPR036390">
    <property type="entry name" value="WH_DNA-bd_sf"/>
</dbReference>
<proteinExistence type="inferred from homology"/>
<dbReference type="SUPFAM" id="SSF53383">
    <property type="entry name" value="PLP-dependent transferases"/>
    <property type="match status" value="1"/>
</dbReference>